<feature type="non-terminal residue" evidence="1">
    <location>
        <position position="1"/>
    </location>
</feature>
<gene>
    <name evidence="1" type="ORF">TPC1_30415</name>
</gene>
<accession>A0A146JZF8</accession>
<dbReference type="AlphaFoldDB" id="A0A146JZF8"/>
<feature type="non-terminal residue" evidence="1">
    <location>
        <position position="633"/>
    </location>
</feature>
<dbReference type="EMBL" id="GDID01006516">
    <property type="protein sequence ID" value="JAP90090.1"/>
    <property type="molecule type" value="Transcribed_RNA"/>
</dbReference>
<protein>
    <submittedName>
        <fullName evidence="1">Uncharacterized protein</fullName>
    </submittedName>
</protein>
<reference evidence="1" key="1">
    <citation type="submission" date="2015-07" db="EMBL/GenBank/DDBJ databases">
        <title>Adaptation to a free-living lifestyle via gene acquisitions in the diplomonad Trepomonas sp. PC1.</title>
        <authorList>
            <person name="Xu F."/>
            <person name="Jerlstrom-Hultqvist J."/>
            <person name="Kolisko M."/>
            <person name="Simpson A.G.B."/>
            <person name="Roger A.J."/>
            <person name="Svard S.G."/>
            <person name="Andersson J.O."/>
        </authorList>
    </citation>
    <scope>NUCLEOTIDE SEQUENCE</scope>
    <source>
        <strain evidence="1">PC1</strain>
    </source>
</reference>
<evidence type="ECO:0000313" key="1">
    <source>
        <dbReference type="EMBL" id="JAP90090.1"/>
    </source>
</evidence>
<organism evidence="1">
    <name type="scientific">Trepomonas sp. PC1</name>
    <dbReference type="NCBI Taxonomy" id="1076344"/>
    <lineage>
        <taxon>Eukaryota</taxon>
        <taxon>Metamonada</taxon>
        <taxon>Diplomonadida</taxon>
        <taxon>Hexamitidae</taxon>
        <taxon>Hexamitinae</taxon>
        <taxon>Trepomonas</taxon>
    </lineage>
</organism>
<name>A0A146JZF8_9EUKA</name>
<sequence>QLSMLQAKDINHDSLVQHLTDIKEQKISNSEKSMVIRQFYYLVTAFRQLIAKSHDQTCFVQAIFIIRIAKTYKKALPVEKFAYLKPLIDHICQQTTYNGFKEIMTNSEISARIERELLTFFQEITWDFRNECDNRRFIFIPSSQLPETTQCPSIEKGVRQYNSIQDEHQIKKILVGQKGLDEVKTKVDCLVTTQKYQDNALLLVTNNIISIVTDKQIIIQKQQLECSQIMSANQINLILKNGQHFKIQMKDDVTLLKQYLKVQTKFQTDIQEWMENKVSNFQILIELNRRDHLFDVTLPKLYDDIQKVDQQQLNNQVVLSEDTSNINMAEVQNNSSNNGIRDLRLIKEEIIMDDQIIHKPMNLPDLINFMEYIQVLNSNYIRANLHYWMQLHFKEFSIEQNFQCEIFESSIKQIVLQNSYSDYALNQNFLFCYLNEQWCVYDLYKKQKPVNLKPIQMQNKDRLFGFNGKFYYFELTELNIVSFYEQDQLLLKIQIPCQKVIKSFHGQNNIYFCSEDQILFFNKNKLSSKIEFKTINLQNVLNVEEFYFDCGYTFVSISGKTFIYADETLLHEVQQEMTPGLLRLSQYKEKEHSSCFLFDFREQLISKACNEAKGHTDAFVTMNLYVRGIKVYE</sequence>
<proteinExistence type="predicted"/>